<keyword evidence="2 4" id="KW-0808">Transferase</keyword>
<evidence type="ECO:0000259" key="3">
    <source>
        <dbReference type="SMART" id="SM00967"/>
    </source>
</evidence>
<dbReference type="PANTHER" id="PTHR46429:SF1">
    <property type="entry name" value="23S RRNA (GUANOSINE-2'-O-)-METHYLTRANSFERASE RLMB"/>
    <property type="match status" value="1"/>
</dbReference>
<dbReference type="SMART" id="SM00967">
    <property type="entry name" value="SpoU_sub_bind"/>
    <property type="match status" value="1"/>
</dbReference>
<dbReference type="STRING" id="716816.BST96_17030"/>
<dbReference type="GO" id="GO:0006396">
    <property type="term" value="P:RNA processing"/>
    <property type="evidence" value="ECO:0007669"/>
    <property type="project" value="InterPro"/>
</dbReference>
<dbReference type="InterPro" id="IPR029028">
    <property type="entry name" value="Alpha/beta_knot_MTases"/>
</dbReference>
<dbReference type="RefSeq" id="WP_085759848.1">
    <property type="nucleotide sequence ID" value="NZ_CP019343.1"/>
</dbReference>
<dbReference type="GO" id="GO:0032259">
    <property type="term" value="P:methylation"/>
    <property type="evidence" value="ECO:0007669"/>
    <property type="project" value="UniProtKB-KW"/>
</dbReference>
<dbReference type="SUPFAM" id="SSF75217">
    <property type="entry name" value="alpha/beta knot"/>
    <property type="match status" value="1"/>
</dbReference>
<evidence type="ECO:0000256" key="1">
    <source>
        <dbReference type="ARBA" id="ARBA00022603"/>
    </source>
</evidence>
<gene>
    <name evidence="4" type="ORF">BST96_17030</name>
</gene>
<dbReference type="Pfam" id="PF00588">
    <property type="entry name" value="SpoU_methylase"/>
    <property type="match status" value="1"/>
</dbReference>
<dbReference type="KEGG" id="osg:BST96_17030"/>
<dbReference type="OrthoDB" id="9785673at2"/>
<dbReference type="InterPro" id="IPR004441">
    <property type="entry name" value="rRNA_MeTrfase_TrmH"/>
</dbReference>
<dbReference type="GO" id="GO:0008173">
    <property type="term" value="F:RNA methyltransferase activity"/>
    <property type="evidence" value="ECO:0007669"/>
    <property type="project" value="InterPro"/>
</dbReference>
<sequence>MTDSPEYKKKRAFYDNLLTIYGRKPVLEALQDHSINIYKLHLADSNKSGGIIEQINSLAEQRGIEVQWHNRQALSRISRNSKQDQGVAADIQLDQHQSVSEFIQQQQTNTPYRLLALDSITNPQNLGMIIRSASAGHIDGIIIPRKGCAALSPLVIKASVGTVFKATLIHCETLQQALEQFQQQQATICTLSSHAKDSLFDYQCEQSIIYVLGNETDGVSQAVSQLSDQQLAIPMNNGVESLNVAVTAALIAFVKPQPE</sequence>
<dbReference type="Proteomes" id="UP000193450">
    <property type="component" value="Chromosome"/>
</dbReference>
<name>A0A1X9NER7_9GAMM</name>
<feature type="domain" description="RNA 2-O ribose methyltransferase substrate binding" evidence="3">
    <location>
        <begin position="19"/>
        <end position="97"/>
    </location>
</feature>
<evidence type="ECO:0000313" key="5">
    <source>
        <dbReference type="Proteomes" id="UP000193450"/>
    </source>
</evidence>
<dbReference type="Gene3D" id="3.30.1330.30">
    <property type="match status" value="1"/>
</dbReference>
<dbReference type="CDD" id="cd18095">
    <property type="entry name" value="SpoU-like_rRNA-MTase"/>
    <property type="match status" value="1"/>
</dbReference>
<keyword evidence="1 4" id="KW-0489">Methyltransferase</keyword>
<dbReference type="InterPro" id="IPR001537">
    <property type="entry name" value="SpoU_MeTrfase"/>
</dbReference>
<evidence type="ECO:0000256" key="2">
    <source>
        <dbReference type="ARBA" id="ARBA00022679"/>
    </source>
</evidence>
<dbReference type="EMBL" id="CP019343">
    <property type="protein sequence ID" value="ARN75661.1"/>
    <property type="molecule type" value="Genomic_DNA"/>
</dbReference>
<organism evidence="4 5">
    <name type="scientific">Oceanicoccus sagamiensis</name>
    <dbReference type="NCBI Taxonomy" id="716816"/>
    <lineage>
        <taxon>Bacteria</taxon>
        <taxon>Pseudomonadati</taxon>
        <taxon>Pseudomonadota</taxon>
        <taxon>Gammaproteobacteria</taxon>
        <taxon>Cellvibrionales</taxon>
        <taxon>Spongiibacteraceae</taxon>
        <taxon>Oceanicoccus</taxon>
    </lineage>
</organism>
<dbReference type="InterPro" id="IPR029064">
    <property type="entry name" value="Ribosomal_eL30-like_sf"/>
</dbReference>
<dbReference type="PANTHER" id="PTHR46429">
    <property type="entry name" value="23S RRNA (GUANOSINE-2'-O-)-METHYLTRANSFERASE RLMB"/>
    <property type="match status" value="1"/>
</dbReference>
<dbReference type="AlphaFoldDB" id="A0A1X9NER7"/>
<proteinExistence type="predicted"/>
<protein>
    <submittedName>
        <fullName evidence="4">23S rRNA (Guanosine(2251)-2'-O)-methyltransferase RlmB</fullName>
    </submittedName>
</protein>
<keyword evidence="5" id="KW-1185">Reference proteome</keyword>
<reference evidence="4 5" key="1">
    <citation type="submission" date="2016-11" db="EMBL/GenBank/DDBJ databases">
        <title>Trade-off between light-utilization and light-protection in marine flavobacteria.</title>
        <authorList>
            <person name="Kumagai Y."/>
        </authorList>
    </citation>
    <scope>NUCLEOTIDE SEQUENCE [LARGE SCALE GENOMIC DNA]</scope>
    <source>
        <strain evidence="4 5">NBRC 107125</strain>
    </source>
</reference>
<dbReference type="GO" id="GO:0003723">
    <property type="term" value="F:RNA binding"/>
    <property type="evidence" value="ECO:0007669"/>
    <property type="project" value="InterPro"/>
</dbReference>
<dbReference type="Pfam" id="PF08032">
    <property type="entry name" value="SpoU_sub_bind"/>
    <property type="match status" value="1"/>
</dbReference>
<accession>A0A1X9NER7</accession>
<dbReference type="GO" id="GO:0005829">
    <property type="term" value="C:cytosol"/>
    <property type="evidence" value="ECO:0007669"/>
    <property type="project" value="TreeGrafter"/>
</dbReference>
<evidence type="ECO:0000313" key="4">
    <source>
        <dbReference type="EMBL" id="ARN75661.1"/>
    </source>
</evidence>
<dbReference type="Gene3D" id="3.40.1280.10">
    <property type="match status" value="1"/>
</dbReference>
<dbReference type="InterPro" id="IPR029026">
    <property type="entry name" value="tRNA_m1G_MTases_N"/>
</dbReference>
<dbReference type="SUPFAM" id="SSF55315">
    <property type="entry name" value="L30e-like"/>
    <property type="match status" value="1"/>
</dbReference>
<dbReference type="InterPro" id="IPR013123">
    <property type="entry name" value="SpoU_subst-bd"/>
</dbReference>